<gene>
    <name evidence="16" type="primary">btuB</name>
    <name evidence="16" type="ORF">ISS97_02000</name>
</gene>
<evidence type="ECO:0000256" key="9">
    <source>
        <dbReference type="ARBA" id="ARBA00023136"/>
    </source>
</evidence>
<dbReference type="EMBL" id="JADIKD010000006">
    <property type="protein sequence ID" value="MFK2916023.1"/>
    <property type="molecule type" value="Genomic_DNA"/>
</dbReference>
<keyword evidence="10 11" id="KW-0998">Cell outer membrane</keyword>
<evidence type="ECO:0000259" key="15">
    <source>
        <dbReference type="Pfam" id="PF07715"/>
    </source>
</evidence>
<dbReference type="Pfam" id="PF00593">
    <property type="entry name" value="TonB_dep_Rec_b-barrel"/>
    <property type="match status" value="1"/>
</dbReference>
<reference evidence="16 17" key="1">
    <citation type="submission" date="2020-10" db="EMBL/GenBank/DDBJ databases">
        <title>Phylogeny of dyella-like bacteria.</title>
        <authorList>
            <person name="Fu J."/>
        </authorList>
    </citation>
    <scope>NUCLEOTIDE SEQUENCE [LARGE SCALE GENOMIC DNA]</scope>
    <source>
        <strain evidence="16 17">BB4</strain>
    </source>
</reference>
<name>A0ABW8K2J7_9GAMM</name>
<feature type="chain" id="PRO_5046245349" evidence="13">
    <location>
        <begin position="20"/>
        <end position="625"/>
    </location>
</feature>
<dbReference type="RefSeq" id="WP_379984682.1">
    <property type="nucleotide sequence ID" value="NZ_JADIKD010000006.1"/>
</dbReference>
<evidence type="ECO:0000259" key="14">
    <source>
        <dbReference type="Pfam" id="PF00593"/>
    </source>
</evidence>
<keyword evidence="9 11" id="KW-0472">Membrane</keyword>
<keyword evidence="8" id="KW-0626">Porin</keyword>
<evidence type="ECO:0000313" key="17">
    <source>
        <dbReference type="Proteomes" id="UP001620408"/>
    </source>
</evidence>
<dbReference type="InterPro" id="IPR037066">
    <property type="entry name" value="Plug_dom_sf"/>
</dbReference>
<keyword evidence="4 11" id="KW-0812">Transmembrane</keyword>
<dbReference type="Gene3D" id="2.40.170.20">
    <property type="entry name" value="TonB-dependent receptor, beta-barrel domain"/>
    <property type="match status" value="1"/>
</dbReference>
<evidence type="ECO:0000256" key="1">
    <source>
        <dbReference type="ARBA" id="ARBA00004571"/>
    </source>
</evidence>
<protein>
    <submittedName>
        <fullName evidence="16">TonB-dependent vitamin B12 receptor</fullName>
    </submittedName>
</protein>
<feature type="domain" description="TonB-dependent receptor-like beta-barrel" evidence="14">
    <location>
        <begin position="225"/>
        <end position="597"/>
    </location>
</feature>
<evidence type="ECO:0000256" key="6">
    <source>
        <dbReference type="ARBA" id="ARBA00023065"/>
    </source>
</evidence>
<keyword evidence="17" id="KW-1185">Reference proteome</keyword>
<dbReference type="SUPFAM" id="SSF56935">
    <property type="entry name" value="Porins"/>
    <property type="match status" value="1"/>
</dbReference>
<keyword evidence="5 13" id="KW-0732">Signal</keyword>
<evidence type="ECO:0000256" key="3">
    <source>
        <dbReference type="ARBA" id="ARBA00022452"/>
    </source>
</evidence>
<evidence type="ECO:0000256" key="2">
    <source>
        <dbReference type="ARBA" id="ARBA00022448"/>
    </source>
</evidence>
<keyword evidence="2 11" id="KW-0813">Transport</keyword>
<comment type="similarity">
    <text evidence="11 12">Belongs to the TonB-dependent receptor family.</text>
</comment>
<evidence type="ECO:0000256" key="10">
    <source>
        <dbReference type="ARBA" id="ARBA00023237"/>
    </source>
</evidence>
<keyword evidence="6" id="KW-0406">Ion transport</keyword>
<organism evidence="16 17">
    <name type="scientific">Dyella koreensis</name>
    <dbReference type="NCBI Taxonomy" id="311235"/>
    <lineage>
        <taxon>Bacteria</taxon>
        <taxon>Pseudomonadati</taxon>
        <taxon>Pseudomonadota</taxon>
        <taxon>Gammaproteobacteria</taxon>
        <taxon>Lysobacterales</taxon>
        <taxon>Rhodanobacteraceae</taxon>
        <taxon>Dyella</taxon>
    </lineage>
</organism>
<dbReference type="InterPro" id="IPR036942">
    <property type="entry name" value="Beta-barrel_TonB_sf"/>
</dbReference>
<comment type="subcellular location">
    <subcellularLocation>
        <location evidence="1 11">Cell outer membrane</location>
        <topology evidence="1 11">Multi-pass membrane protein</topology>
    </subcellularLocation>
</comment>
<evidence type="ECO:0000256" key="11">
    <source>
        <dbReference type="PROSITE-ProRule" id="PRU01360"/>
    </source>
</evidence>
<keyword evidence="3 11" id="KW-1134">Transmembrane beta strand</keyword>
<dbReference type="Proteomes" id="UP001620408">
    <property type="component" value="Unassembled WGS sequence"/>
</dbReference>
<accession>A0ABW8K2J7</accession>
<evidence type="ECO:0000256" key="13">
    <source>
        <dbReference type="SAM" id="SignalP"/>
    </source>
</evidence>
<dbReference type="InterPro" id="IPR012910">
    <property type="entry name" value="Plug_dom"/>
</dbReference>
<sequence length="625" mass="68229">MKKTLLATALLSCIAMAHAADQNGTQQLSPVVVTATRSAMPVDETLAPVTVITRADIERLQPQSVQDLLSGLPGVAFGNAGGIGQQTSLFMRGTNSSHTLVLVDGVRIGTVGAGIPAFEQLPVEQIERIEIVRGPRSSLYGSDAIGGVIQIFTRHGQAGENPTPSLNVTAGSHRLVNGQFGLSGGTEHAWYNASIGGQYTRGINACRAAAKKVGGCFTDEPDLDGYRTYNGALSGGYRWDNGTELSASLLKSKGDIEYDGDSQNYTRRSQQVAGTKLSFAVLDAWKMSLSAGQNLDRADNYLNRADLGANMVREGYLYSRRNQASWQNDVTLAPGQLLSAGVDYQQEHLRSDTDYLRTSRNNTGVFAFYQGQFDAHELQLSARHDHNQQFGNHNTGAAAYGYSFTNGMKLTASYGTAFHAPTFNDLYFPPFFGFPTANPDLKPEKSRTAEIGLSGRPGVWNWAVNAYQTKITDLIGYDANFVPINVSKARIRGLEGQLGADVDGWHVRGYLTFQKPENRSAGSQQGNLLARRPERIARIDLDRDLGAFSIGGTVNSEGYRYDDAANLQRLGGYATVDLRASWNFQPGWSLQARVANVFDHHYETVRFYNQLGRTAYLTLRYSPSR</sequence>
<keyword evidence="7 12" id="KW-0798">TonB box</keyword>
<dbReference type="NCBIfam" id="TIGR01779">
    <property type="entry name" value="TonB-B12"/>
    <property type="match status" value="1"/>
</dbReference>
<dbReference type="PANTHER" id="PTHR30069:SF53">
    <property type="entry name" value="COLICIN I RECEPTOR-RELATED"/>
    <property type="match status" value="1"/>
</dbReference>
<dbReference type="InterPro" id="IPR000531">
    <property type="entry name" value="Beta-barrel_TonB"/>
</dbReference>
<evidence type="ECO:0000256" key="12">
    <source>
        <dbReference type="RuleBase" id="RU003357"/>
    </source>
</evidence>
<proteinExistence type="inferred from homology"/>
<dbReference type="InterPro" id="IPR039426">
    <property type="entry name" value="TonB-dep_rcpt-like"/>
</dbReference>
<evidence type="ECO:0000256" key="7">
    <source>
        <dbReference type="ARBA" id="ARBA00023077"/>
    </source>
</evidence>
<dbReference type="CDD" id="cd01347">
    <property type="entry name" value="ligand_gated_channel"/>
    <property type="match status" value="1"/>
</dbReference>
<keyword evidence="16" id="KW-0675">Receptor</keyword>
<dbReference type="Pfam" id="PF07715">
    <property type="entry name" value="Plug"/>
    <property type="match status" value="1"/>
</dbReference>
<evidence type="ECO:0000256" key="4">
    <source>
        <dbReference type="ARBA" id="ARBA00022692"/>
    </source>
</evidence>
<evidence type="ECO:0000256" key="8">
    <source>
        <dbReference type="ARBA" id="ARBA00023114"/>
    </source>
</evidence>
<dbReference type="Gene3D" id="2.170.130.10">
    <property type="entry name" value="TonB-dependent receptor, plug domain"/>
    <property type="match status" value="1"/>
</dbReference>
<feature type="signal peptide" evidence="13">
    <location>
        <begin position="1"/>
        <end position="19"/>
    </location>
</feature>
<dbReference type="PROSITE" id="PS52016">
    <property type="entry name" value="TONB_DEPENDENT_REC_3"/>
    <property type="match status" value="1"/>
</dbReference>
<evidence type="ECO:0000256" key="5">
    <source>
        <dbReference type="ARBA" id="ARBA00022729"/>
    </source>
</evidence>
<evidence type="ECO:0000313" key="16">
    <source>
        <dbReference type="EMBL" id="MFK2916023.1"/>
    </source>
</evidence>
<feature type="domain" description="TonB-dependent receptor plug" evidence="15">
    <location>
        <begin position="42"/>
        <end position="148"/>
    </location>
</feature>
<comment type="caution">
    <text evidence="16">The sequence shown here is derived from an EMBL/GenBank/DDBJ whole genome shotgun (WGS) entry which is preliminary data.</text>
</comment>
<dbReference type="PANTHER" id="PTHR30069">
    <property type="entry name" value="TONB-DEPENDENT OUTER MEMBRANE RECEPTOR"/>
    <property type="match status" value="1"/>
</dbReference>
<dbReference type="InterPro" id="IPR010101">
    <property type="entry name" value="B12_transptr_BtuB"/>
</dbReference>